<feature type="transmembrane region" description="Helical" evidence="5">
    <location>
        <begin position="153"/>
        <end position="174"/>
    </location>
</feature>
<evidence type="ECO:0000256" key="5">
    <source>
        <dbReference type="SAM" id="Phobius"/>
    </source>
</evidence>
<dbReference type="InterPro" id="IPR050598">
    <property type="entry name" value="AminoAcid_Transporter"/>
</dbReference>
<feature type="transmembrane region" description="Helical" evidence="5">
    <location>
        <begin position="421"/>
        <end position="438"/>
    </location>
</feature>
<reference evidence="6 7" key="1">
    <citation type="submission" date="2023-07" db="EMBL/GenBank/DDBJ databases">
        <title>Genomic Encyclopedia of Type Strains, Phase IV (KMG-IV): sequencing the most valuable type-strain genomes for metagenomic binning, comparative biology and taxonomic classification.</title>
        <authorList>
            <person name="Goeker M."/>
        </authorList>
    </citation>
    <scope>NUCLEOTIDE SEQUENCE [LARGE SCALE GENOMIC DNA]</scope>
    <source>
        <strain evidence="6 7">DSM 22616</strain>
    </source>
</reference>
<feature type="transmembrane region" description="Helical" evidence="5">
    <location>
        <begin position="231"/>
        <end position="255"/>
    </location>
</feature>
<evidence type="ECO:0000256" key="2">
    <source>
        <dbReference type="ARBA" id="ARBA00022692"/>
    </source>
</evidence>
<dbReference type="InterPro" id="IPR002293">
    <property type="entry name" value="AA/rel_permease1"/>
</dbReference>
<protein>
    <submittedName>
        <fullName evidence="6">APA family basic amino acid/polyamine antiporter</fullName>
    </submittedName>
</protein>
<evidence type="ECO:0000256" key="4">
    <source>
        <dbReference type="ARBA" id="ARBA00023136"/>
    </source>
</evidence>
<dbReference type="Pfam" id="PF13520">
    <property type="entry name" value="AA_permease_2"/>
    <property type="match status" value="1"/>
</dbReference>
<dbReference type="RefSeq" id="WP_023056404.1">
    <property type="nucleotide sequence ID" value="NZ_JAUSTN010000001.1"/>
</dbReference>
<feature type="transmembrane region" description="Helical" evidence="5">
    <location>
        <begin position="7"/>
        <end position="28"/>
    </location>
</feature>
<dbReference type="PANTHER" id="PTHR11785:SF512">
    <property type="entry name" value="SOBREMESA, ISOFORM B"/>
    <property type="match status" value="1"/>
</dbReference>
<dbReference type="Proteomes" id="UP001236559">
    <property type="component" value="Unassembled WGS sequence"/>
</dbReference>
<organism evidence="6 7">
    <name type="scientific">Peptoniphilus koenoeneniae</name>
    <dbReference type="NCBI Taxonomy" id="507751"/>
    <lineage>
        <taxon>Bacteria</taxon>
        <taxon>Bacillati</taxon>
        <taxon>Bacillota</taxon>
        <taxon>Tissierellia</taxon>
        <taxon>Tissierellales</taxon>
        <taxon>Peptoniphilaceae</taxon>
        <taxon>Peptoniphilus</taxon>
    </lineage>
</organism>
<feature type="transmembrane region" description="Helical" evidence="5">
    <location>
        <begin position="394"/>
        <end position="415"/>
    </location>
</feature>
<proteinExistence type="predicted"/>
<dbReference type="PIRSF" id="PIRSF006060">
    <property type="entry name" value="AA_transporter"/>
    <property type="match status" value="1"/>
</dbReference>
<dbReference type="Gene3D" id="1.20.1740.10">
    <property type="entry name" value="Amino acid/polyamine transporter I"/>
    <property type="match status" value="1"/>
</dbReference>
<feature type="transmembrane region" description="Helical" evidence="5">
    <location>
        <begin position="363"/>
        <end position="382"/>
    </location>
</feature>
<comment type="caution">
    <text evidence="6">The sequence shown here is derived from an EMBL/GenBank/DDBJ whole genome shotgun (WGS) entry which is preliminary data.</text>
</comment>
<sequence>MEKNRKVYGFSTAVAMVVGIVVGSGIFFKADNILLATGGNIKTGILVLCIGALGIIFGSLTLSELAIRTNSSGGFVSYFEKYISKKFGSGFGFFQTFIYLPSVTAVLAYATVMFACITFEVNLSYEVKIFLGFILLILITLLNTYNRKLGGNIQFISTIIKLIPIFAIAIYGLFYKGDYPQVPSQYTLISPKNIGYKWIASLAPIAFSFDGWPIVTAIVPELKNPKRTMPLVLILSPILILLSYLLYFLGIINILGPTYIMSLQDDSVYTAFNIMLGPIGAKFLILLVTIAIFGVINGVILGGIRMPQALAEKGIAFDESVSKIDEKLQVSKKSALIYFLISTFWLIAYYITSKFQLLGGSDVSEIAIVFSYVTYIVLYLKVMKLYKDGEIKSSFKGIIAPIFAIIGSLIILIGGIVASPFYVILYIFISIFIFYLGYRKIKDE</sequence>
<keyword evidence="7" id="KW-1185">Reference proteome</keyword>
<evidence type="ECO:0000313" key="7">
    <source>
        <dbReference type="Proteomes" id="UP001236559"/>
    </source>
</evidence>
<evidence type="ECO:0000256" key="1">
    <source>
        <dbReference type="ARBA" id="ARBA00004141"/>
    </source>
</evidence>
<keyword evidence="4 5" id="KW-0472">Membrane</keyword>
<evidence type="ECO:0000313" key="6">
    <source>
        <dbReference type="EMBL" id="MDQ0274142.1"/>
    </source>
</evidence>
<feature type="transmembrane region" description="Helical" evidence="5">
    <location>
        <begin position="43"/>
        <end position="67"/>
    </location>
</feature>
<gene>
    <name evidence="6" type="ORF">J2S72_000138</name>
</gene>
<feature type="transmembrane region" description="Helical" evidence="5">
    <location>
        <begin position="335"/>
        <end position="351"/>
    </location>
</feature>
<feature type="transmembrane region" description="Helical" evidence="5">
    <location>
        <begin position="194"/>
        <end position="219"/>
    </location>
</feature>
<keyword evidence="3 5" id="KW-1133">Transmembrane helix</keyword>
<comment type="subcellular location">
    <subcellularLocation>
        <location evidence="1">Membrane</location>
        <topology evidence="1">Multi-pass membrane protein</topology>
    </subcellularLocation>
</comment>
<name>A0ABU0ASA8_9FIRM</name>
<accession>A0ABU0ASA8</accession>
<dbReference type="PANTHER" id="PTHR11785">
    <property type="entry name" value="AMINO ACID TRANSPORTER"/>
    <property type="match status" value="1"/>
</dbReference>
<evidence type="ECO:0000256" key="3">
    <source>
        <dbReference type="ARBA" id="ARBA00022989"/>
    </source>
</evidence>
<keyword evidence="2 5" id="KW-0812">Transmembrane</keyword>
<feature type="transmembrane region" description="Helical" evidence="5">
    <location>
        <begin position="129"/>
        <end position="146"/>
    </location>
</feature>
<feature type="transmembrane region" description="Helical" evidence="5">
    <location>
        <begin position="87"/>
        <end position="109"/>
    </location>
</feature>
<feature type="transmembrane region" description="Helical" evidence="5">
    <location>
        <begin position="283"/>
        <end position="304"/>
    </location>
</feature>
<dbReference type="EMBL" id="JAUSTN010000001">
    <property type="protein sequence ID" value="MDQ0274142.1"/>
    <property type="molecule type" value="Genomic_DNA"/>
</dbReference>